<dbReference type="InParanoid" id="Q0V2L6"/>
<sequence>MAEVVQSLPWHKTLRLGLMDMVSDSFWLGSTESNVLKALSLACS</sequence>
<evidence type="ECO:0000313" key="2">
    <source>
        <dbReference type="Proteomes" id="UP000001055"/>
    </source>
</evidence>
<dbReference type="RefSeq" id="XP_001792379.1">
    <property type="nucleotide sequence ID" value="XM_001792327.1"/>
</dbReference>
<protein>
    <submittedName>
        <fullName evidence="1">Uncharacterized protein</fullName>
    </submittedName>
</protein>
<reference evidence="2" key="1">
    <citation type="journal article" date="2007" name="Plant Cell">
        <title>Dothideomycete-plant interactions illuminated by genome sequencing and EST analysis of the wheat pathogen Stagonospora nodorum.</title>
        <authorList>
            <person name="Hane J.K."/>
            <person name="Lowe R.G."/>
            <person name="Solomon P.S."/>
            <person name="Tan K.C."/>
            <person name="Schoch C.L."/>
            <person name="Spatafora J.W."/>
            <person name="Crous P.W."/>
            <person name="Kodira C."/>
            <person name="Birren B.W."/>
            <person name="Galagan J.E."/>
            <person name="Torriani S.F."/>
            <person name="McDonald B.A."/>
            <person name="Oliver R.P."/>
        </authorList>
    </citation>
    <scope>NUCLEOTIDE SEQUENCE [LARGE SCALE GENOMIC DNA]</scope>
    <source>
        <strain evidence="2">SN15 / ATCC MYA-4574 / FGSC 10173</strain>
    </source>
</reference>
<dbReference type="KEGG" id="pno:SNOG_01748"/>
<name>Q0V2L6_PHANO</name>
<dbReference type="Proteomes" id="UP000001055">
    <property type="component" value="Unassembled WGS sequence"/>
</dbReference>
<gene>
    <name evidence="1" type="ORF">SNOG_01748</name>
</gene>
<dbReference type="EMBL" id="CH445326">
    <property type="protein sequence ID" value="EAT91397.1"/>
    <property type="molecule type" value="Genomic_DNA"/>
</dbReference>
<proteinExistence type="predicted"/>
<accession>Q0V2L6</accession>
<organism evidence="1 2">
    <name type="scientific">Phaeosphaeria nodorum (strain SN15 / ATCC MYA-4574 / FGSC 10173)</name>
    <name type="common">Glume blotch fungus</name>
    <name type="synonym">Parastagonospora nodorum</name>
    <dbReference type="NCBI Taxonomy" id="321614"/>
    <lineage>
        <taxon>Eukaryota</taxon>
        <taxon>Fungi</taxon>
        <taxon>Dikarya</taxon>
        <taxon>Ascomycota</taxon>
        <taxon>Pezizomycotina</taxon>
        <taxon>Dothideomycetes</taxon>
        <taxon>Pleosporomycetidae</taxon>
        <taxon>Pleosporales</taxon>
        <taxon>Pleosporineae</taxon>
        <taxon>Phaeosphaeriaceae</taxon>
        <taxon>Parastagonospora</taxon>
    </lineage>
</organism>
<dbReference type="GeneID" id="5969224"/>
<evidence type="ECO:0000313" key="1">
    <source>
        <dbReference type="EMBL" id="EAT91397.1"/>
    </source>
</evidence>
<dbReference type="AlphaFoldDB" id="Q0V2L6"/>